<feature type="compositionally biased region" description="Polar residues" evidence="2">
    <location>
        <begin position="232"/>
        <end position="241"/>
    </location>
</feature>
<keyword evidence="1" id="KW-0175">Coiled coil</keyword>
<evidence type="ECO:0000256" key="2">
    <source>
        <dbReference type="SAM" id="MobiDB-lite"/>
    </source>
</evidence>
<feature type="region of interest" description="Disordered" evidence="2">
    <location>
        <begin position="192"/>
        <end position="212"/>
    </location>
</feature>
<evidence type="ECO:0000256" key="1">
    <source>
        <dbReference type="SAM" id="Coils"/>
    </source>
</evidence>
<dbReference type="OrthoDB" id="7417618at2759"/>
<evidence type="ECO:0000313" key="3">
    <source>
        <dbReference type="Proteomes" id="UP001652582"/>
    </source>
</evidence>
<protein>
    <submittedName>
        <fullName evidence="4">Uncharacterized protein LOC112056863</fullName>
    </submittedName>
</protein>
<gene>
    <name evidence="4" type="primary">LOC112056863</name>
</gene>
<name>A0A6J1P5P5_BICAN</name>
<feature type="coiled-coil region" evidence="1">
    <location>
        <begin position="1"/>
        <end position="95"/>
    </location>
</feature>
<dbReference type="AlphaFoldDB" id="A0A6J1P5P5"/>
<dbReference type="GeneID" id="112056863"/>
<reference evidence="3" key="1">
    <citation type="submission" date="2025-05" db="UniProtKB">
        <authorList>
            <consortium name="RefSeq"/>
        </authorList>
    </citation>
    <scope>NUCLEOTIDE SEQUENCE [LARGE SCALE GENOMIC DNA]</scope>
</reference>
<dbReference type="Proteomes" id="UP001652582">
    <property type="component" value="Chromosome 1"/>
</dbReference>
<feature type="region of interest" description="Disordered" evidence="2">
    <location>
        <begin position="232"/>
        <end position="262"/>
    </location>
</feature>
<sequence length="262" mass="30606">MDNILQLLKKIQEDLNETKESVRNSEINLLNKINETFDHVQSKLQSLEDTVSSQEQRLDLLEKRVRVRNIVIFGVQEKERNYDELNKIILDLFNDVMKISCTDLDIQSLRRIGKKSEKIRPVIVTFSTLKRKIEILRNKKSLETQNCYIKEDFPPNILAKRRELQNKAKEEREKGKKVFIKYDKLIIIPPKEATNRANKRNHSGSPPEKYTRHGIYNKESTQIQKKNTLTSYWNNKHGQTSTRKEKFSTADSATASCSGTNK</sequence>
<organism evidence="3 4">
    <name type="scientific">Bicyclus anynana</name>
    <name type="common">Squinting bush brown butterfly</name>
    <dbReference type="NCBI Taxonomy" id="110368"/>
    <lineage>
        <taxon>Eukaryota</taxon>
        <taxon>Metazoa</taxon>
        <taxon>Ecdysozoa</taxon>
        <taxon>Arthropoda</taxon>
        <taxon>Hexapoda</taxon>
        <taxon>Insecta</taxon>
        <taxon>Pterygota</taxon>
        <taxon>Neoptera</taxon>
        <taxon>Endopterygota</taxon>
        <taxon>Lepidoptera</taxon>
        <taxon>Glossata</taxon>
        <taxon>Ditrysia</taxon>
        <taxon>Papilionoidea</taxon>
        <taxon>Nymphalidae</taxon>
        <taxon>Satyrinae</taxon>
        <taxon>Satyrini</taxon>
        <taxon>Mycalesina</taxon>
        <taxon>Bicyclus</taxon>
    </lineage>
</organism>
<dbReference type="RefSeq" id="XP_023953116.2">
    <property type="nucleotide sequence ID" value="XM_024097348.2"/>
</dbReference>
<dbReference type="Gene3D" id="3.30.70.1820">
    <property type="entry name" value="L1 transposable element, RRM domain"/>
    <property type="match status" value="1"/>
</dbReference>
<dbReference type="KEGG" id="bany:112056863"/>
<proteinExistence type="predicted"/>
<evidence type="ECO:0000313" key="4">
    <source>
        <dbReference type="RefSeq" id="XP_023953116.2"/>
    </source>
</evidence>
<reference evidence="4" key="2">
    <citation type="submission" date="2025-08" db="UniProtKB">
        <authorList>
            <consortium name="RefSeq"/>
        </authorList>
    </citation>
    <scope>IDENTIFICATION</scope>
</reference>
<feature type="compositionally biased region" description="Polar residues" evidence="2">
    <location>
        <begin position="249"/>
        <end position="262"/>
    </location>
</feature>
<accession>A0A6J1P5P5</accession>
<keyword evidence="3" id="KW-1185">Reference proteome</keyword>